<dbReference type="GeneID" id="111244638"/>
<dbReference type="Proteomes" id="UP000594260">
    <property type="component" value="Unplaced"/>
</dbReference>
<dbReference type="InParanoid" id="A0A7M7JKQ5"/>
<organism evidence="3 4">
    <name type="scientific">Varroa destructor</name>
    <name type="common">Honeybee mite</name>
    <dbReference type="NCBI Taxonomy" id="109461"/>
    <lineage>
        <taxon>Eukaryota</taxon>
        <taxon>Metazoa</taxon>
        <taxon>Ecdysozoa</taxon>
        <taxon>Arthropoda</taxon>
        <taxon>Chelicerata</taxon>
        <taxon>Arachnida</taxon>
        <taxon>Acari</taxon>
        <taxon>Parasitiformes</taxon>
        <taxon>Mesostigmata</taxon>
        <taxon>Gamasina</taxon>
        <taxon>Dermanyssoidea</taxon>
        <taxon>Varroidae</taxon>
        <taxon>Varroa</taxon>
    </lineage>
</organism>
<protein>
    <recommendedName>
        <fullName evidence="2">Ubiquitin-like domain-containing protein</fullName>
    </recommendedName>
</protein>
<dbReference type="GO" id="GO:0036503">
    <property type="term" value="P:ERAD pathway"/>
    <property type="evidence" value="ECO:0007669"/>
    <property type="project" value="InterPro"/>
</dbReference>
<dbReference type="InterPro" id="IPR040352">
    <property type="entry name" value="TMUB1/2"/>
</dbReference>
<feature type="domain" description="Ubiquitin-like" evidence="2">
    <location>
        <begin position="92"/>
        <end position="159"/>
    </location>
</feature>
<dbReference type="PANTHER" id="PTHR14557:SF5">
    <property type="entry name" value="UBIQUITIN-LIKE DOMAIN-CONTAINING PROTEIN"/>
    <property type="match status" value="1"/>
</dbReference>
<dbReference type="Gene3D" id="3.10.20.90">
    <property type="entry name" value="Phosphatidylinositol 3-kinase Catalytic Subunit, Chain A, domain 1"/>
    <property type="match status" value="1"/>
</dbReference>
<dbReference type="OMA" id="WTISQIS"/>
<name>A0A7M7JKQ5_VARDE</name>
<dbReference type="SUPFAM" id="SSF54236">
    <property type="entry name" value="Ubiquitin-like"/>
    <property type="match status" value="1"/>
</dbReference>
<dbReference type="EnsemblMetazoa" id="XM_022791937">
    <property type="protein sequence ID" value="XP_022647672"/>
    <property type="gene ID" value="LOC111244638"/>
</dbReference>
<keyword evidence="1" id="KW-1133">Transmembrane helix</keyword>
<dbReference type="PANTHER" id="PTHR14557">
    <property type="entry name" value="PROTEIN C7ORF21"/>
    <property type="match status" value="1"/>
</dbReference>
<dbReference type="InterPro" id="IPR029071">
    <property type="entry name" value="Ubiquitin-like_domsf"/>
</dbReference>
<sequence length="261" mass="28874">MEATLVEGVGDEVLIAFIGVLALFVVIVIQWTISQISEIIRPIAETRVSDISRDTTESTDQLSVRCALVESNQILSEEGAESEAIPEGTTEIQIRLKYLNDTERNVECTLSTNVGAFKDRFFPEEREAGKMIRLISCGKLLHDESLSLRHFGITEANNVLHVQISNPPVVMTAQVQQQMASNVSPVVSRLEANIASLAYLVLGAMLVLFWYVHFQYRDLFTNSATTALVGISGLFCVFVFAPSQPLPLYFHTVAQQLAPEI</sequence>
<reference evidence="3" key="1">
    <citation type="submission" date="2021-01" db="UniProtKB">
        <authorList>
            <consortium name="EnsemblMetazoa"/>
        </authorList>
    </citation>
    <scope>IDENTIFICATION</scope>
</reference>
<feature type="transmembrane region" description="Helical" evidence="1">
    <location>
        <begin position="194"/>
        <end position="213"/>
    </location>
</feature>
<dbReference type="InterPro" id="IPR000626">
    <property type="entry name" value="Ubiquitin-like_dom"/>
</dbReference>
<dbReference type="RefSeq" id="XP_022647672.1">
    <property type="nucleotide sequence ID" value="XM_022791937.1"/>
</dbReference>
<proteinExistence type="predicted"/>
<evidence type="ECO:0000313" key="3">
    <source>
        <dbReference type="EnsemblMetazoa" id="XP_022647672"/>
    </source>
</evidence>
<dbReference type="KEGG" id="vde:111244638"/>
<keyword evidence="1" id="KW-0812">Transmembrane</keyword>
<keyword evidence="1" id="KW-0472">Membrane</keyword>
<dbReference type="AlphaFoldDB" id="A0A7M7JKQ5"/>
<evidence type="ECO:0000259" key="2">
    <source>
        <dbReference type="PROSITE" id="PS50053"/>
    </source>
</evidence>
<dbReference type="PROSITE" id="PS50053">
    <property type="entry name" value="UBIQUITIN_2"/>
    <property type="match status" value="1"/>
</dbReference>
<feature type="transmembrane region" description="Helical" evidence="1">
    <location>
        <begin position="13"/>
        <end position="33"/>
    </location>
</feature>
<feature type="transmembrane region" description="Helical" evidence="1">
    <location>
        <begin position="219"/>
        <end position="241"/>
    </location>
</feature>
<evidence type="ECO:0000313" key="4">
    <source>
        <dbReference type="Proteomes" id="UP000594260"/>
    </source>
</evidence>
<keyword evidence="4" id="KW-1185">Reference proteome</keyword>
<dbReference type="OrthoDB" id="161999at2759"/>
<accession>A0A7M7JKQ5</accession>
<evidence type="ECO:0000256" key="1">
    <source>
        <dbReference type="SAM" id="Phobius"/>
    </source>
</evidence>